<dbReference type="KEGG" id="pstg:E8M01_11695"/>
<dbReference type="Proteomes" id="UP000298781">
    <property type="component" value="Chromosome"/>
</dbReference>
<organism evidence="1 2">
    <name type="scientific">Phreatobacter stygius</name>
    <dbReference type="NCBI Taxonomy" id="1940610"/>
    <lineage>
        <taxon>Bacteria</taxon>
        <taxon>Pseudomonadati</taxon>
        <taxon>Pseudomonadota</taxon>
        <taxon>Alphaproteobacteria</taxon>
        <taxon>Hyphomicrobiales</taxon>
        <taxon>Phreatobacteraceae</taxon>
        <taxon>Phreatobacter</taxon>
    </lineage>
</organism>
<dbReference type="AlphaFoldDB" id="A0A4D7B9Q6"/>
<gene>
    <name evidence="1" type="ORF">E8M01_11695</name>
</gene>
<evidence type="ECO:0000313" key="2">
    <source>
        <dbReference type="Proteomes" id="UP000298781"/>
    </source>
</evidence>
<dbReference type="InterPro" id="IPR010323">
    <property type="entry name" value="DUF924"/>
</dbReference>
<dbReference type="RefSeq" id="WP_136960278.1">
    <property type="nucleotide sequence ID" value="NZ_CP039690.1"/>
</dbReference>
<protein>
    <submittedName>
        <fullName evidence="1">DUF924 family protein</fullName>
    </submittedName>
</protein>
<dbReference type="Pfam" id="PF06041">
    <property type="entry name" value="DUF924"/>
    <property type="match status" value="1"/>
</dbReference>
<accession>A0A4D7B9Q6</accession>
<sequence>MSKIETPEAVLAFWRNAGPQLWFAKDEAFDAAITARFAATYEAAAAGDLEGWEATAEATLALIIVLDQFSRNMFRGRARAFWADPLALAVAERAIGKGLDRLIGPDLRLFLYLPMEHTEQLAVQRRSVALFRTLGDAELDNYAEVHHQLIARFGRFPHRNAILGRDSTPEELAFLETDGFKG</sequence>
<dbReference type="EMBL" id="CP039690">
    <property type="protein sequence ID" value="QCI64827.1"/>
    <property type="molecule type" value="Genomic_DNA"/>
</dbReference>
<dbReference type="InterPro" id="IPR011990">
    <property type="entry name" value="TPR-like_helical_dom_sf"/>
</dbReference>
<dbReference type="SUPFAM" id="SSF48452">
    <property type="entry name" value="TPR-like"/>
    <property type="match status" value="1"/>
</dbReference>
<keyword evidence="2" id="KW-1185">Reference proteome</keyword>
<proteinExistence type="predicted"/>
<dbReference type="Gene3D" id="1.25.40.10">
    <property type="entry name" value="Tetratricopeptide repeat domain"/>
    <property type="match status" value="1"/>
</dbReference>
<name>A0A4D7B9Q6_9HYPH</name>
<reference evidence="1 2" key="1">
    <citation type="submission" date="2019-04" db="EMBL/GenBank/DDBJ databases">
        <title>Phreatobacter aquaticus sp. nov.</title>
        <authorList>
            <person name="Choi A."/>
        </authorList>
    </citation>
    <scope>NUCLEOTIDE SEQUENCE [LARGE SCALE GENOMIC DNA]</scope>
    <source>
        <strain evidence="1 2">KCTC 52518</strain>
    </source>
</reference>
<evidence type="ECO:0000313" key="1">
    <source>
        <dbReference type="EMBL" id="QCI64827.1"/>
    </source>
</evidence>
<dbReference type="Gene3D" id="1.20.58.320">
    <property type="entry name" value="TPR-like"/>
    <property type="match status" value="1"/>
</dbReference>
<dbReference type="OrthoDB" id="7593450at2"/>